<name>A0A8C4RIU8_ERPCA</name>
<dbReference type="Ensembl" id="ENSECRT00000002712.1">
    <property type="protein sequence ID" value="ENSECRP00000002671.1"/>
    <property type="gene ID" value="ENSECRG00000001820.1"/>
</dbReference>
<evidence type="ECO:0000313" key="3">
    <source>
        <dbReference type="Proteomes" id="UP000694620"/>
    </source>
</evidence>
<accession>A0A8C4RIU8</accession>
<evidence type="ECO:0000256" key="1">
    <source>
        <dbReference type="SAM" id="Phobius"/>
    </source>
</evidence>
<evidence type="ECO:0000313" key="2">
    <source>
        <dbReference type="Ensembl" id="ENSECRP00000002671.1"/>
    </source>
</evidence>
<sequence>MQSHEVHHIAKDTFLAQLNQCNFTIIKVSCLVAFLLLLTFPVVHSTPTKRLCGGDLVDALQFVCGDFSFRCNPGKKPNLRILKNLLKHFKFGLLVRNVRISTFQIRKKYIESFR</sequence>
<dbReference type="InterPro" id="IPR036438">
    <property type="entry name" value="Insulin-like_sf"/>
</dbReference>
<keyword evidence="1" id="KW-0472">Membrane</keyword>
<dbReference type="AlphaFoldDB" id="A0A8C4RIU8"/>
<reference evidence="2" key="3">
    <citation type="submission" date="2025-09" db="UniProtKB">
        <authorList>
            <consortium name="Ensembl"/>
        </authorList>
    </citation>
    <scope>IDENTIFICATION</scope>
</reference>
<dbReference type="Proteomes" id="UP000694620">
    <property type="component" value="Chromosome 2"/>
</dbReference>
<reference evidence="2" key="2">
    <citation type="submission" date="2025-08" db="UniProtKB">
        <authorList>
            <consortium name="Ensembl"/>
        </authorList>
    </citation>
    <scope>IDENTIFICATION</scope>
</reference>
<protein>
    <recommendedName>
        <fullName evidence="4">Insulin-like domain-containing protein</fullName>
    </recommendedName>
</protein>
<feature type="transmembrane region" description="Helical" evidence="1">
    <location>
        <begin position="21"/>
        <end position="43"/>
    </location>
</feature>
<organism evidence="2 3">
    <name type="scientific">Erpetoichthys calabaricus</name>
    <name type="common">Rope fish</name>
    <name type="synonym">Calamoichthys calabaricus</name>
    <dbReference type="NCBI Taxonomy" id="27687"/>
    <lineage>
        <taxon>Eukaryota</taxon>
        <taxon>Metazoa</taxon>
        <taxon>Chordata</taxon>
        <taxon>Craniata</taxon>
        <taxon>Vertebrata</taxon>
        <taxon>Euteleostomi</taxon>
        <taxon>Actinopterygii</taxon>
        <taxon>Polypteriformes</taxon>
        <taxon>Polypteridae</taxon>
        <taxon>Erpetoichthys</taxon>
    </lineage>
</organism>
<dbReference type="SUPFAM" id="SSF56994">
    <property type="entry name" value="Insulin-like"/>
    <property type="match status" value="1"/>
</dbReference>
<reference evidence="2" key="1">
    <citation type="submission" date="2021-06" db="EMBL/GenBank/DDBJ databases">
        <authorList>
            <consortium name="Wellcome Sanger Institute Data Sharing"/>
        </authorList>
    </citation>
    <scope>NUCLEOTIDE SEQUENCE [LARGE SCALE GENOMIC DNA]</scope>
</reference>
<keyword evidence="1" id="KW-0812">Transmembrane</keyword>
<keyword evidence="1" id="KW-1133">Transmembrane helix</keyword>
<proteinExistence type="predicted"/>
<dbReference type="Gene3D" id="1.10.100.10">
    <property type="entry name" value="Insulin-like"/>
    <property type="match status" value="1"/>
</dbReference>
<keyword evidence="3" id="KW-1185">Reference proteome</keyword>
<evidence type="ECO:0008006" key="4">
    <source>
        <dbReference type="Google" id="ProtNLM"/>
    </source>
</evidence>